<evidence type="ECO:0000313" key="1">
    <source>
        <dbReference type="EMBL" id="CAH0562983.1"/>
    </source>
</evidence>
<dbReference type="EMBL" id="OV121139">
    <property type="protein sequence ID" value="CAH0562983.1"/>
    <property type="molecule type" value="Genomic_DNA"/>
</dbReference>
<evidence type="ECO:0000313" key="2">
    <source>
        <dbReference type="Proteomes" id="UP001154078"/>
    </source>
</evidence>
<accession>A0A9P0BD21</accession>
<proteinExistence type="predicted"/>
<sequence>MSKGALIGLKDGKAKLLLKAVKDKKQKVDDQWRLCCQLINNFDDDLKNESLIDKYWNKIMLFTDLSGQNVFKDLSEFVLDVLEQNTSRGTLESPEKKVQSRWRQQNIDNRKRVKAKKRRNLGHSYENWKGRKTEARTLGPQCHCKNKCRSLILLGDVQLDANDVLVDEDNIEHLDEETEHYLI</sequence>
<reference evidence="1" key="1">
    <citation type="submission" date="2021-12" db="EMBL/GenBank/DDBJ databases">
        <authorList>
            <person name="King R."/>
        </authorList>
    </citation>
    <scope>NUCLEOTIDE SEQUENCE</scope>
</reference>
<dbReference type="Proteomes" id="UP001154078">
    <property type="component" value="Chromosome 8"/>
</dbReference>
<gene>
    <name evidence="1" type="ORF">MELIAE_LOCUS11990</name>
</gene>
<organism evidence="1 2">
    <name type="scientific">Brassicogethes aeneus</name>
    <name type="common">Rape pollen beetle</name>
    <name type="synonym">Meligethes aeneus</name>
    <dbReference type="NCBI Taxonomy" id="1431903"/>
    <lineage>
        <taxon>Eukaryota</taxon>
        <taxon>Metazoa</taxon>
        <taxon>Ecdysozoa</taxon>
        <taxon>Arthropoda</taxon>
        <taxon>Hexapoda</taxon>
        <taxon>Insecta</taxon>
        <taxon>Pterygota</taxon>
        <taxon>Neoptera</taxon>
        <taxon>Endopterygota</taxon>
        <taxon>Coleoptera</taxon>
        <taxon>Polyphaga</taxon>
        <taxon>Cucujiformia</taxon>
        <taxon>Nitidulidae</taxon>
        <taxon>Meligethinae</taxon>
        <taxon>Brassicogethes</taxon>
    </lineage>
</organism>
<name>A0A9P0BD21_BRAAE</name>
<protein>
    <submittedName>
        <fullName evidence="1">Uncharacterized protein</fullName>
    </submittedName>
</protein>
<dbReference type="AlphaFoldDB" id="A0A9P0BD21"/>
<keyword evidence="2" id="KW-1185">Reference proteome</keyword>